<feature type="region of interest" description="Disordered" evidence="2">
    <location>
        <begin position="202"/>
        <end position="239"/>
    </location>
</feature>
<feature type="compositionally biased region" description="Basic residues" evidence="2">
    <location>
        <begin position="835"/>
        <end position="851"/>
    </location>
</feature>
<feature type="compositionally biased region" description="Basic residues" evidence="2">
    <location>
        <begin position="1994"/>
        <end position="2007"/>
    </location>
</feature>
<feature type="compositionally biased region" description="Polar residues" evidence="2">
    <location>
        <begin position="1416"/>
        <end position="1429"/>
    </location>
</feature>
<feature type="compositionally biased region" description="Basic residues" evidence="2">
    <location>
        <begin position="1283"/>
        <end position="1295"/>
    </location>
</feature>
<feature type="compositionally biased region" description="Polar residues" evidence="2">
    <location>
        <begin position="630"/>
        <end position="646"/>
    </location>
</feature>
<feature type="compositionally biased region" description="Basic residues" evidence="2">
    <location>
        <begin position="573"/>
        <end position="589"/>
    </location>
</feature>
<feature type="compositionally biased region" description="Polar residues" evidence="2">
    <location>
        <begin position="1100"/>
        <end position="1118"/>
    </location>
</feature>
<feature type="compositionally biased region" description="Basic and acidic residues" evidence="2">
    <location>
        <begin position="1530"/>
        <end position="1541"/>
    </location>
</feature>
<feature type="region of interest" description="Disordered" evidence="2">
    <location>
        <begin position="505"/>
        <end position="1958"/>
    </location>
</feature>
<feature type="compositionally biased region" description="Basic residues" evidence="2">
    <location>
        <begin position="667"/>
        <end position="683"/>
    </location>
</feature>
<feature type="compositionally biased region" description="Basic residues" evidence="2">
    <location>
        <begin position="1125"/>
        <end position="1144"/>
    </location>
</feature>
<keyword evidence="1" id="KW-0106">Calcium</keyword>
<dbReference type="InterPro" id="IPR015919">
    <property type="entry name" value="Cadherin-like_sf"/>
</dbReference>
<feature type="compositionally biased region" description="Basic and acidic residues" evidence="2">
    <location>
        <begin position="1330"/>
        <end position="1345"/>
    </location>
</feature>
<feature type="compositionally biased region" description="Basic residues" evidence="2">
    <location>
        <begin position="951"/>
        <end position="967"/>
    </location>
</feature>
<dbReference type="GO" id="GO:0005509">
    <property type="term" value="F:calcium ion binding"/>
    <property type="evidence" value="ECO:0007669"/>
    <property type="project" value="UniProtKB-UniRule"/>
</dbReference>
<evidence type="ECO:0000256" key="2">
    <source>
        <dbReference type="SAM" id="MobiDB-lite"/>
    </source>
</evidence>
<feature type="compositionally biased region" description="Polar residues" evidence="2">
    <location>
        <begin position="1507"/>
        <end position="1526"/>
    </location>
</feature>
<feature type="compositionally biased region" description="Polar residues" evidence="2">
    <location>
        <begin position="1656"/>
        <end position="1669"/>
    </location>
</feature>
<dbReference type="InterPro" id="IPR002126">
    <property type="entry name" value="Cadherin-like_dom"/>
</dbReference>
<feature type="compositionally biased region" description="Polar residues" evidence="2">
    <location>
        <begin position="399"/>
        <end position="411"/>
    </location>
</feature>
<feature type="compositionally biased region" description="Low complexity" evidence="2">
    <location>
        <begin position="602"/>
        <end position="611"/>
    </location>
</feature>
<feature type="compositionally biased region" description="Polar residues" evidence="2">
    <location>
        <begin position="1042"/>
        <end position="1060"/>
    </location>
</feature>
<feature type="compositionally biased region" description="Basic residues" evidence="2">
    <location>
        <begin position="1183"/>
        <end position="1198"/>
    </location>
</feature>
<evidence type="ECO:0000259" key="3">
    <source>
        <dbReference type="PROSITE" id="PS50268"/>
    </source>
</evidence>
<feature type="compositionally biased region" description="Polar residues" evidence="2">
    <location>
        <begin position="1623"/>
        <end position="1634"/>
    </location>
</feature>
<feature type="compositionally biased region" description="Basic residues" evidence="2">
    <location>
        <begin position="1926"/>
        <end position="1946"/>
    </location>
</feature>
<feature type="compositionally biased region" description="Low complexity" evidence="2">
    <location>
        <begin position="971"/>
        <end position="984"/>
    </location>
</feature>
<feature type="compositionally biased region" description="Polar residues" evidence="2">
    <location>
        <begin position="986"/>
        <end position="1000"/>
    </location>
</feature>
<feature type="compositionally biased region" description="Basic residues" evidence="2">
    <location>
        <begin position="1866"/>
        <end position="1883"/>
    </location>
</feature>
<feature type="compositionally biased region" description="Polar residues" evidence="2">
    <location>
        <begin position="874"/>
        <end position="886"/>
    </location>
</feature>
<feature type="compositionally biased region" description="Basic residues" evidence="2">
    <location>
        <begin position="1447"/>
        <end position="1458"/>
    </location>
</feature>
<dbReference type="Proteomes" id="UP001233172">
    <property type="component" value="Unassembled WGS sequence"/>
</dbReference>
<feature type="compositionally biased region" description="Polar residues" evidence="2">
    <location>
        <begin position="1580"/>
        <end position="1591"/>
    </location>
</feature>
<feature type="compositionally biased region" description="Acidic residues" evidence="2">
    <location>
        <begin position="556"/>
        <end position="566"/>
    </location>
</feature>
<feature type="compositionally biased region" description="Low complexity" evidence="2">
    <location>
        <begin position="739"/>
        <end position="757"/>
    </location>
</feature>
<protein>
    <submittedName>
        <fullName evidence="4">Hornerin</fullName>
    </submittedName>
</protein>
<dbReference type="GO" id="GO:0007156">
    <property type="term" value="P:homophilic cell adhesion via plasma membrane adhesion molecules"/>
    <property type="evidence" value="ECO:0007669"/>
    <property type="project" value="InterPro"/>
</dbReference>
<feature type="region of interest" description="Disordered" evidence="2">
    <location>
        <begin position="2037"/>
        <end position="2108"/>
    </location>
</feature>
<dbReference type="GO" id="GO:0016020">
    <property type="term" value="C:membrane"/>
    <property type="evidence" value="ECO:0007669"/>
    <property type="project" value="InterPro"/>
</dbReference>
<dbReference type="CDD" id="cd11304">
    <property type="entry name" value="Cadherin_repeat"/>
    <property type="match status" value="1"/>
</dbReference>
<accession>A0AAD8FB87</accession>
<feature type="compositionally biased region" description="Basic residues" evidence="2">
    <location>
        <begin position="1542"/>
        <end position="1555"/>
    </location>
</feature>
<feature type="region of interest" description="Disordered" evidence="2">
    <location>
        <begin position="1971"/>
        <end position="2021"/>
    </location>
</feature>
<feature type="compositionally biased region" description="Low complexity" evidence="2">
    <location>
        <begin position="439"/>
        <end position="457"/>
    </location>
</feature>
<dbReference type="PROSITE" id="PS50268">
    <property type="entry name" value="CADHERIN_2"/>
    <property type="match status" value="1"/>
</dbReference>
<feature type="compositionally biased region" description="Polar residues" evidence="2">
    <location>
        <begin position="211"/>
        <end position="231"/>
    </location>
</feature>
<feature type="compositionally biased region" description="Polar residues" evidence="2">
    <location>
        <begin position="1467"/>
        <end position="1485"/>
    </location>
</feature>
<reference evidence="4" key="1">
    <citation type="journal article" date="2023" name="PLoS Negl. Trop. Dis.">
        <title>A genome sequence for Biomphalaria pfeifferi, the major vector snail for the human-infecting parasite Schistosoma mansoni.</title>
        <authorList>
            <person name="Bu L."/>
            <person name="Lu L."/>
            <person name="Laidemitt M.R."/>
            <person name="Zhang S.M."/>
            <person name="Mutuku M."/>
            <person name="Mkoji G."/>
            <person name="Steinauer M."/>
            <person name="Loker E.S."/>
        </authorList>
    </citation>
    <scope>NUCLEOTIDE SEQUENCE</scope>
    <source>
        <strain evidence="4">KasaAsao</strain>
    </source>
</reference>
<feature type="compositionally biased region" description="Basic residues" evidence="2">
    <location>
        <begin position="1702"/>
        <end position="1713"/>
    </location>
</feature>
<feature type="compositionally biased region" description="Polar residues" evidence="2">
    <location>
        <begin position="1844"/>
        <end position="1864"/>
    </location>
</feature>
<feature type="compositionally biased region" description="Basic residues" evidence="2">
    <location>
        <begin position="1009"/>
        <end position="1025"/>
    </location>
</feature>
<feature type="compositionally biased region" description="Low complexity" evidence="2">
    <location>
        <begin position="913"/>
        <end position="931"/>
    </location>
</feature>
<dbReference type="EMBL" id="JASAOG010000057">
    <property type="protein sequence ID" value="KAK0057111.1"/>
    <property type="molecule type" value="Genomic_DNA"/>
</dbReference>
<evidence type="ECO:0000256" key="1">
    <source>
        <dbReference type="PROSITE-ProRule" id="PRU00043"/>
    </source>
</evidence>
<feature type="region of interest" description="Disordered" evidence="2">
    <location>
        <begin position="392"/>
        <end position="411"/>
    </location>
</feature>
<feature type="compositionally biased region" description="Basic residues" evidence="2">
    <location>
        <begin position="1067"/>
        <end position="1083"/>
    </location>
</feature>
<proteinExistence type="predicted"/>
<feature type="compositionally biased region" description="Low complexity" evidence="2">
    <location>
        <begin position="1907"/>
        <end position="1916"/>
    </location>
</feature>
<feature type="compositionally biased region" description="Basic and acidic residues" evidence="2">
    <location>
        <begin position="1688"/>
        <end position="1701"/>
    </location>
</feature>
<feature type="compositionally biased region" description="Basic residues" evidence="2">
    <location>
        <begin position="1801"/>
        <end position="1818"/>
    </location>
</feature>
<dbReference type="Gene3D" id="2.60.40.60">
    <property type="entry name" value="Cadherins"/>
    <property type="match status" value="1"/>
</dbReference>
<feature type="compositionally biased region" description="Basic and acidic residues" evidence="2">
    <location>
        <begin position="1432"/>
        <end position="1446"/>
    </location>
</feature>
<organism evidence="4 5">
    <name type="scientific">Biomphalaria pfeifferi</name>
    <name type="common">Bloodfluke planorb</name>
    <name type="synonym">Freshwater snail</name>
    <dbReference type="NCBI Taxonomy" id="112525"/>
    <lineage>
        <taxon>Eukaryota</taxon>
        <taxon>Metazoa</taxon>
        <taxon>Spiralia</taxon>
        <taxon>Lophotrochozoa</taxon>
        <taxon>Mollusca</taxon>
        <taxon>Gastropoda</taxon>
        <taxon>Heterobranchia</taxon>
        <taxon>Euthyneura</taxon>
        <taxon>Panpulmonata</taxon>
        <taxon>Hygrophila</taxon>
        <taxon>Lymnaeoidea</taxon>
        <taxon>Planorbidae</taxon>
        <taxon>Biomphalaria</taxon>
    </lineage>
</organism>
<feature type="compositionally biased region" description="Basic and acidic residues" evidence="2">
    <location>
        <begin position="1259"/>
        <end position="1270"/>
    </location>
</feature>
<keyword evidence="5" id="KW-1185">Reference proteome</keyword>
<feature type="compositionally biased region" description="Polar residues" evidence="2">
    <location>
        <begin position="1202"/>
        <end position="1215"/>
    </location>
</feature>
<feature type="compositionally biased region" description="Low complexity" evidence="2">
    <location>
        <begin position="686"/>
        <end position="709"/>
    </location>
</feature>
<feature type="compositionally biased region" description="Polar residues" evidence="2">
    <location>
        <begin position="1145"/>
        <end position="1175"/>
    </location>
</feature>
<feature type="region of interest" description="Disordered" evidence="2">
    <location>
        <begin position="1"/>
        <end position="22"/>
    </location>
</feature>
<dbReference type="SUPFAM" id="SSF49313">
    <property type="entry name" value="Cadherin-like"/>
    <property type="match status" value="1"/>
</dbReference>
<evidence type="ECO:0000313" key="5">
    <source>
        <dbReference type="Proteomes" id="UP001233172"/>
    </source>
</evidence>
<feature type="compositionally biased region" description="Low complexity" evidence="2">
    <location>
        <begin position="1316"/>
        <end position="1328"/>
    </location>
</feature>
<sequence>MVAALSRTSPLHGKQKPRDNPTRLSRDVLLGLSVFFVDESSAMTPYTHLLLLFLIYLLALPASVLSSPIGCDWLKIPDPNPGQPLFNDSEYKTTLAPDVPVGSPVLTVYANDTDVNDTMYYSLEDCDYTDWITVDTESGLIKVIRSLMDIYAIEIECTVLVQDRENLTDSTVKTDRSGLFIKLYDIREIVDDEDQFDSREVEWTTGEEMATSPTVTTSSNIKIQTSKPTEGSSTSAKSTLATTTKPIVATTSKPTLVNITTKPTLANTTTKSILVNITTKPTMTNTTTKPASATTIKPIGANTTKPTVATTTKPTVATTTKPTVVTTTKSTLATTTKPTVATTTKSTVATTTKPAIAYTTKSTLATTTKPIVVTNITKTTLATNKTTTATVSNNKTQTSKPTNTSASTSAAYNKTQPFKSSTISTTVAYNKTTTAKLKPGKTTATAKPKVTAKQTTKNPTGKVIQPSGAAKKNKTRLVKKVKKPGKEGGAPVEYEYDYEYEYDDADKGENVNGEIEASVGKGGKTRGVQKKKKTKTRGQGGYTESYERSYSYNDTSVEETESEEVGSYDLGGKRRQNGRKKEIKKRKHGGSKDYDDYDYDYDYSSGNRSRSFGGGHKKKGQRWRRRHGENNTSSEEIGSWDASYSHNRTRNDTKGSYDSGSKESSYKHRKGIKYKGRRRHHKHGENSTSSEELSYYSYSYNGSRNNSSEVYSKGSSEKAYKRMGGYKHNGGKRKHRLGENSTSSEEAESGSATYSYSYNGTRNETSGSDESYSKERSYKHRGGHRYKGRKKSHRNGENSTSSEEAEFGSAIYSYSYKGTRNETSGSYESYSKERSYKHRGGHRYKGRKKSHRNGENSTSSEEAEFGSAIYSYSYKGTRNETSGSDESYSKERSYKHRGGHRYKGRKKSHRNGENSTSSEEAESGSAIYSYSYNGTRNETSGSYESYSKERSYKHRGGHRYKGRKKSHRIGENSASSGEAESGSAIYSYSYNGTRNETSGSYEYHSKERSYKHRGGHRYKGRKKSHRNGENSTSLEEDESRSAIYSYSYNGTRNETSGSHEPNSKERSYKHRGGHRYKGRKKSHRNGENSTSSEEDESRSAIYSYSYNGTRNEISGSHESNSKERSYKHRGVHRYKGRKRAHRFGKNSTSEELASSSGYYSFDYNRTSNDTSNSYRKGSEERSHKVRGGPKYKKGKVRHGHGENSTSSELADSNVVSYEYSFTEIADRGEETSPKYKGGLTKFKTVKSVKKSGKKRKGHASGESELSEHNSRNKSSFGNEKKSRGGSKHKDGRGRHTYGENSTSSEYVDYETDYYDGTTNGTSNSTESYSGEERSSKIKDGREQVKHVKRGKGIKSQNSASQEDYDVDFYDYSVSKNNSAGHTEKSYKNGSGVKGGKHRRVHGHNSTSGEYFGSRNGIDNSTSNLTSGSHMGSGKERSYKDKSDTNRGHYKAREKKRGKERKEIEAGNESSESVNAGSRNESLSGNQREKNTIGRKQRGNSTEENDSENFSYEYSFTESGNSTSGSFAGSGEEKSYNGETGKRKTPTKISGKRKWRKGEGFTGSKFSETTDREDRWEVGSRNESLSDSQTYSKNRNGFKRKRGKTFREQGANSTSIEDDGSAASYFSSNWTGSDINDSDRGGISNSSHKHRGEKQYRSGNRNGLGRNSSAIEERGSESYNGTKGSWELSKTRQSDRQQERNKNKIKMNGKRRKSPSSFDQEEGFSAEDFGSWNRSESSRKHISKSKSNFRIQGRKKKYRKGENFTSLEETGSGSGYYSYNGTRNSTSSENASAEEDSFSLKGVRRKGNRGYKGRKRGYRKGAESGDNSTSLMWESREDNYDYSLNEGSTSVNGSHGEVDSSSNIGNKLRRKSQYRVSGKHRNAKSNKGEKEGLISKGNVFSNEKSYVGSINNSTNSESESRSGIGGKRGKKYRSEKRKISGKYRTGKSNRGEKEGNYSNSYFDYEDFEYNSTASNETEDIELRNRSSTGQGQKYRIGKHRIGGKHRKGNVTEGEAEGGNEEGARYDYYYYYDYYDDTNETESSYDLGEEYEMEASDGTPEQLSGNVAANDRQAESGAGSSGSGGSDTVSSNGESSHWREEWTEAPTYGEYEYWQKEYEYEVTDQPTP</sequence>
<feature type="compositionally biased region" description="Basic residues" evidence="2">
    <location>
        <begin position="615"/>
        <end position="627"/>
    </location>
</feature>
<feature type="compositionally biased region" description="Low complexity" evidence="2">
    <location>
        <begin position="1774"/>
        <end position="1790"/>
    </location>
</feature>
<feature type="domain" description="Cadherin" evidence="3">
    <location>
        <begin position="87"/>
        <end position="196"/>
    </location>
</feature>
<comment type="caution">
    <text evidence="4">The sequence shown here is derived from an EMBL/GenBank/DDBJ whole genome shotgun (WGS) entry which is preliminary data.</text>
</comment>
<feature type="compositionally biased region" description="Basic and acidic residues" evidence="2">
    <location>
        <begin position="649"/>
        <end position="666"/>
    </location>
</feature>
<feature type="compositionally biased region" description="Basic residues" evidence="2">
    <location>
        <begin position="893"/>
        <end position="909"/>
    </location>
</feature>
<feature type="compositionally biased region" description="Basic residues" evidence="2">
    <location>
        <begin position="777"/>
        <end position="793"/>
    </location>
</feature>
<feature type="compositionally biased region" description="Basic and acidic residues" evidence="2">
    <location>
        <begin position="1567"/>
        <end position="1579"/>
    </location>
</feature>
<gene>
    <name evidence="4" type="ORF">Bpfe_013475</name>
</gene>
<name>A0AAD8FB87_BIOPF</name>
<feature type="compositionally biased region" description="Basic residues" evidence="2">
    <location>
        <begin position="523"/>
        <end position="536"/>
    </location>
</feature>
<feature type="compositionally biased region" description="Basic and acidic residues" evidence="2">
    <location>
        <begin position="1224"/>
        <end position="1233"/>
    </location>
</feature>
<evidence type="ECO:0000313" key="4">
    <source>
        <dbReference type="EMBL" id="KAK0057111.1"/>
    </source>
</evidence>
<reference evidence="4" key="2">
    <citation type="submission" date="2023-04" db="EMBL/GenBank/DDBJ databases">
        <authorList>
            <person name="Bu L."/>
            <person name="Lu L."/>
            <person name="Laidemitt M.R."/>
            <person name="Zhang S.M."/>
            <person name="Mutuku M."/>
            <person name="Mkoji G."/>
            <person name="Steinauer M."/>
            <person name="Loker E.S."/>
        </authorList>
    </citation>
    <scope>NUCLEOTIDE SEQUENCE</scope>
    <source>
        <strain evidence="4">KasaAsao</strain>
        <tissue evidence="4">Whole Snail</tissue>
    </source>
</reference>
<feature type="region of interest" description="Disordered" evidence="2">
    <location>
        <begin position="439"/>
        <end position="474"/>
    </location>
</feature>
<feature type="compositionally biased region" description="Polar residues" evidence="2">
    <location>
        <begin position="758"/>
        <end position="770"/>
    </location>
</feature>
<feature type="compositionally biased region" description="Basic residues" evidence="2">
    <location>
        <begin position="1243"/>
        <end position="1258"/>
    </location>
</feature>